<reference evidence="9 10" key="1">
    <citation type="journal article" date="2019" name="Sci. Rep.">
        <title>Comparative genomics of chytrid fungi reveal insights into the obligate biotrophic and pathogenic lifestyle of Synchytrium endobioticum.</title>
        <authorList>
            <person name="van de Vossenberg B.T.L.H."/>
            <person name="Warris S."/>
            <person name="Nguyen H.D.T."/>
            <person name="van Gent-Pelzer M.P.E."/>
            <person name="Joly D.L."/>
            <person name="van de Geest H.C."/>
            <person name="Bonants P.J.M."/>
            <person name="Smith D.S."/>
            <person name="Levesque C.A."/>
            <person name="van der Lee T.A.J."/>
        </authorList>
    </citation>
    <scope>NUCLEOTIDE SEQUENCE [LARGE SCALE GENOMIC DNA]</scope>
    <source>
        <strain evidence="9 10">JEL517</strain>
    </source>
</reference>
<feature type="compositionally biased region" description="Basic residues" evidence="7">
    <location>
        <begin position="25"/>
        <end position="40"/>
    </location>
</feature>
<protein>
    <recommendedName>
        <fullName evidence="8">SURP motif domain-containing protein</fullName>
    </recommendedName>
</protein>
<feature type="region of interest" description="Disordered" evidence="7">
    <location>
        <begin position="258"/>
        <end position="296"/>
    </location>
</feature>
<evidence type="ECO:0000256" key="4">
    <source>
        <dbReference type="ARBA" id="ARBA00023015"/>
    </source>
</evidence>
<feature type="domain" description="SURP motif" evidence="8">
    <location>
        <begin position="200"/>
        <end position="243"/>
    </location>
</feature>
<gene>
    <name evidence="9" type="ORF">SmJEL517_g02397</name>
</gene>
<dbReference type="SMART" id="SM00648">
    <property type="entry name" value="SWAP"/>
    <property type="match status" value="2"/>
</dbReference>
<evidence type="ECO:0000256" key="7">
    <source>
        <dbReference type="SAM" id="MobiDB-lite"/>
    </source>
</evidence>
<proteinExistence type="predicted"/>
<dbReference type="SMART" id="SM01141">
    <property type="entry name" value="DRY_EERY"/>
    <property type="match status" value="1"/>
</dbReference>
<feature type="compositionally biased region" description="Acidic residues" evidence="7">
    <location>
        <begin position="259"/>
        <end position="272"/>
    </location>
</feature>
<keyword evidence="5" id="KW-0804">Transcription</keyword>
<evidence type="ECO:0000313" key="9">
    <source>
        <dbReference type="EMBL" id="TPX35047.1"/>
    </source>
</evidence>
<dbReference type="InterPro" id="IPR019147">
    <property type="entry name" value="SWAP_N_domain"/>
</dbReference>
<evidence type="ECO:0000256" key="5">
    <source>
        <dbReference type="ARBA" id="ARBA00023163"/>
    </source>
</evidence>
<evidence type="ECO:0000256" key="2">
    <source>
        <dbReference type="ARBA" id="ARBA00022737"/>
    </source>
</evidence>
<evidence type="ECO:0000313" key="10">
    <source>
        <dbReference type="Proteomes" id="UP000319731"/>
    </source>
</evidence>
<dbReference type="Proteomes" id="UP000319731">
    <property type="component" value="Unassembled WGS sequence"/>
</dbReference>
<keyword evidence="2" id="KW-0677">Repeat</keyword>
<dbReference type="RefSeq" id="XP_031025632.1">
    <property type="nucleotide sequence ID" value="XM_031168325.1"/>
</dbReference>
<feature type="region of interest" description="Disordered" evidence="7">
    <location>
        <begin position="1"/>
        <end position="45"/>
    </location>
</feature>
<dbReference type="Pfam" id="PF01805">
    <property type="entry name" value="Surp"/>
    <property type="match status" value="2"/>
</dbReference>
<organism evidence="9 10">
    <name type="scientific">Synchytrium microbalum</name>
    <dbReference type="NCBI Taxonomy" id="1806994"/>
    <lineage>
        <taxon>Eukaryota</taxon>
        <taxon>Fungi</taxon>
        <taxon>Fungi incertae sedis</taxon>
        <taxon>Chytridiomycota</taxon>
        <taxon>Chytridiomycota incertae sedis</taxon>
        <taxon>Chytridiomycetes</taxon>
        <taxon>Synchytriales</taxon>
        <taxon>Synchytriaceae</taxon>
        <taxon>Synchytrium</taxon>
    </lineage>
</organism>
<dbReference type="GO" id="GO:0003723">
    <property type="term" value="F:RNA binding"/>
    <property type="evidence" value="ECO:0007669"/>
    <property type="project" value="UniProtKB-KW"/>
</dbReference>
<feature type="compositionally biased region" description="Pro residues" evidence="7">
    <location>
        <begin position="154"/>
        <end position="175"/>
    </location>
</feature>
<dbReference type="PANTHER" id="PTHR13161:SF15">
    <property type="entry name" value="SPLICING FACTOR, SUPPRESSOR OF WHITE-APRICOT HOMOLOG"/>
    <property type="match status" value="1"/>
</dbReference>
<sequence length="376" mass="42713">MDKLNYYGDADEDDSDRDSLPDSSRKRRNKSTQNKGKKRAKNNEDEELLVFGYEAHLFRDDDVAASIETDRLQKWKNRGDLMDRFDVRHLIDNERDLDGGDYIPLSPKARDEEALAEEERWTDLPVEEDEEGESDEGEGGREGNNIKSKYPAPQYIPPPPLEEPIQPPPPPPPPDGTIVKLKVPAKQGMLPPPTQQLADIIEKTAKIVHDSGKPQLEIVIKTRQAGRPEFGFMESGHYLFPYYTHVKNMMKLGLAGYTSDDEDEEEEEETNEDDKAVNESKEEANVDGQEQQRDTTPAATEYVDLEAHQQSQVEDAIIMDVLEKTANAVARNPELESLLKQKNAGDSRFAFLLPWSSLNPIYAARVKQLREWYASM</sequence>
<dbReference type="InterPro" id="IPR035967">
    <property type="entry name" value="SWAP/Surp_sf"/>
</dbReference>
<feature type="domain" description="SURP motif" evidence="8">
    <location>
        <begin position="321"/>
        <end position="362"/>
    </location>
</feature>
<keyword evidence="1" id="KW-0507">mRNA processing</keyword>
<feature type="compositionally biased region" description="Acidic residues" evidence="7">
    <location>
        <begin position="125"/>
        <end position="137"/>
    </location>
</feature>
<dbReference type="OrthoDB" id="447637at2759"/>
<dbReference type="GeneID" id="42003622"/>
<evidence type="ECO:0000259" key="8">
    <source>
        <dbReference type="PROSITE" id="PS50128"/>
    </source>
</evidence>
<evidence type="ECO:0000256" key="1">
    <source>
        <dbReference type="ARBA" id="ARBA00022664"/>
    </source>
</evidence>
<dbReference type="EMBL" id="QEAO01000010">
    <property type="protein sequence ID" value="TPX35047.1"/>
    <property type="molecule type" value="Genomic_DNA"/>
</dbReference>
<dbReference type="Pfam" id="PF09750">
    <property type="entry name" value="DRY_EERY"/>
    <property type="match status" value="1"/>
</dbReference>
<evidence type="ECO:0000256" key="6">
    <source>
        <dbReference type="ARBA" id="ARBA00023187"/>
    </source>
</evidence>
<dbReference type="Gene3D" id="1.10.10.790">
    <property type="entry name" value="Surp module"/>
    <property type="match status" value="2"/>
</dbReference>
<feature type="compositionally biased region" description="Basic and acidic residues" evidence="7">
    <location>
        <begin position="273"/>
        <end position="284"/>
    </location>
</feature>
<dbReference type="PANTHER" id="PTHR13161">
    <property type="entry name" value="SPLICING FACTOR SUPPRESSOR OF WHITE APRICOT"/>
    <property type="match status" value="1"/>
</dbReference>
<dbReference type="InterPro" id="IPR000061">
    <property type="entry name" value="Surp"/>
</dbReference>
<feature type="compositionally biased region" description="Basic and acidic residues" evidence="7">
    <location>
        <begin position="108"/>
        <end position="122"/>
    </location>
</feature>
<evidence type="ECO:0000256" key="3">
    <source>
        <dbReference type="ARBA" id="ARBA00022884"/>
    </source>
</evidence>
<dbReference type="PROSITE" id="PS50128">
    <property type="entry name" value="SURP"/>
    <property type="match status" value="2"/>
</dbReference>
<feature type="region of interest" description="Disordered" evidence="7">
    <location>
        <begin position="102"/>
        <end position="179"/>
    </location>
</feature>
<keyword evidence="10" id="KW-1185">Reference proteome</keyword>
<keyword evidence="3" id="KW-0694">RNA-binding</keyword>
<keyword evidence="4" id="KW-0805">Transcription regulation</keyword>
<dbReference type="GO" id="GO:0000395">
    <property type="term" value="P:mRNA 5'-splice site recognition"/>
    <property type="evidence" value="ECO:0007669"/>
    <property type="project" value="TreeGrafter"/>
</dbReference>
<dbReference type="SUPFAM" id="SSF109905">
    <property type="entry name" value="Surp module (SWAP domain)"/>
    <property type="match status" value="2"/>
</dbReference>
<accession>A0A507C1Q2</accession>
<comment type="caution">
    <text evidence="9">The sequence shown here is derived from an EMBL/GenBank/DDBJ whole genome shotgun (WGS) entry which is preliminary data.</text>
</comment>
<name>A0A507C1Q2_9FUNG</name>
<keyword evidence="6" id="KW-0508">mRNA splicing</keyword>
<dbReference type="AlphaFoldDB" id="A0A507C1Q2"/>
<dbReference type="InterPro" id="IPR040397">
    <property type="entry name" value="SWAP"/>
</dbReference>